<protein>
    <submittedName>
        <fullName evidence="2">Uncharacterized protein</fullName>
    </submittedName>
</protein>
<dbReference type="EMBL" id="MNCJ02000326">
    <property type="protein sequence ID" value="KAF5783698.1"/>
    <property type="molecule type" value="Genomic_DNA"/>
</dbReference>
<name>A0A9K3N267_HELAN</name>
<evidence type="ECO:0000313" key="3">
    <source>
        <dbReference type="Proteomes" id="UP000215914"/>
    </source>
</evidence>
<proteinExistence type="predicted"/>
<reference evidence="2" key="1">
    <citation type="journal article" date="2017" name="Nature">
        <title>The sunflower genome provides insights into oil metabolism, flowering and Asterid evolution.</title>
        <authorList>
            <person name="Badouin H."/>
            <person name="Gouzy J."/>
            <person name="Grassa C.J."/>
            <person name="Murat F."/>
            <person name="Staton S.E."/>
            <person name="Cottret L."/>
            <person name="Lelandais-Briere C."/>
            <person name="Owens G.L."/>
            <person name="Carrere S."/>
            <person name="Mayjonade B."/>
            <person name="Legrand L."/>
            <person name="Gill N."/>
            <person name="Kane N.C."/>
            <person name="Bowers J.E."/>
            <person name="Hubner S."/>
            <person name="Bellec A."/>
            <person name="Berard A."/>
            <person name="Berges H."/>
            <person name="Blanchet N."/>
            <person name="Boniface M.C."/>
            <person name="Brunel D."/>
            <person name="Catrice O."/>
            <person name="Chaidir N."/>
            <person name="Claudel C."/>
            <person name="Donnadieu C."/>
            <person name="Faraut T."/>
            <person name="Fievet G."/>
            <person name="Helmstetter N."/>
            <person name="King M."/>
            <person name="Knapp S.J."/>
            <person name="Lai Z."/>
            <person name="Le Paslier M.C."/>
            <person name="Lippi Y."/>
            <person name="Lorenzon L."/>
            <person name="Mandel J.R."/>
            <person name="Marage G."/>
            <person name="Marchand G."/>
            <person name="Marquand E."/>
            <person name="Bret-Mestries E."/>
            <person name="Morien E."/>
            <person name="Nambeesan S."/>
            <person name="Nguyen T."/>
            <person name="Pegot-Espagnet P."/>
            <person name="Pouilly N."/>
            <person name="Raftis F."/>
            <person name="Sallet E."/>
            <person name="Schiex T."/>
            <person name="Thomas J."/>
            <person name="Vandecasteele C."/>
            <person name="Vares D."/>
            <person name="Vear F."/>
            <person name="Vautrin S."/>
            <person name="Crespi M."/>
            <person name="Mangin B."/>
            <person name="Burke J.M."/>
            <person name="Salse J."/>
            <person name="Munos S."/>
            <person name="Vincourt P."/>
            <person name="Rieseberg L.H."/>
            <person name="Langlade N.B."/>
        </authorList>
    </citation>
    <scope>NUCLEOTIDE SEQUENCE</scope>
    <source>
        <tissue evidence="2">Leaves</tissue>
    </source>
</reference>
<dbReference type="AlphaFoldDB" id="A0A9K3N267"/>
<keyword evidence="3" id="KW-1185">Reference proteome</keyword>
<evidence type="ECO:0000313" key="2">
    <source>
        <dbReference type="EMBL" id="KAF5783698.1"/>
    </source>
</evidence>
<sequence>MVFRMSYGGDEKFPASGKVSGGRTRRKCVKEHREGRMPLTKTKFRHPNMKSLAPDLPV</sequence>
<gene>
    <name evidence="2" type="ORF">HanXRQr2_Chr11g0510911</name>
</gene>
<feature type="region of interest" description="Disordered" evidence="1">
    <location>
        <begin position="1"/>
        <end position="58"/>
    </location>
</feature>
<accession>A0A9K3N267</accession>
<comment type="caution">
    <text evidence="2">The sequence shown here is derived from an EMBL/GenBank/DDBJ whole genome shotgun (WGS) entry which is preliminary data.</text>
</comment>
<dbReference type="Gramene" id="mRNA:HanXRQr2_Chr11g0510911">
    <property type="protein sequence ID" value="CDS:HanXRQr2_Chr11g0510911.1"/>
    <property type="gene ID" value="HanXRQr2_Chr11g0510911"/>
</dbReference>
<reference evidence="2" key="2">
    <citation type="submission" date="2020-06" db="EMBL/GenBank/DDBJ databases">
        <title>Helianthus annuus Genome sequencing and assembly Release 2.</title>
        <authorList>
            <person name="Gouzy J."/>
            <person name="Langlade N."/>
            <person name="Munos S."/>
        </authorList>
    </citation>
    <scope>NUCLEOTIDE SEQUENCE</scope>
    <source>
        <tissue evidence="2">Leaves</tissue>
    </source>
</reference>
<evidence type="ECO:0000256" key="1">
    <source>
        <dbReference type="SAM" id="MobiDB-lite"/>
    </source>
</evidence>
<organism evidence="2 3">
    <name type="scientific">Helianthus annuus</name>
    <name type="common">Common sunflower</name>
    <dbReference type="NCBI Taxonomy" id="4232"/>
    <lineage>
        <taxon>Eukaryota</taxon>
        <taxon>Viridiplantae</taxon>
        <taxon>Streptophyta</taxon>
        <taxon>Embryophyta</taxon>
        <taxon>Tracheophyta</taxon>
        <taxon>Spermatophyta</taxon>
        <taxon>Magnoliopsida</taxon>
        <taxon>eudicotyledons</taxon>
        <taxon>Gunneridae</taxon>
        <taxon>Pentapetalae</taxon>
        <taxon>asterids</taxon>
        <taxon>campanulids</taxon>
        <taxon>Asterales</taxon>
        <taxon>Asteraceae</taxon>
        <taxon>Asteroideae</taxon>
        <taxon>Heliantheae alliance</taxon>
        <taxon>Heliantheae</taxon>
        <taxon>Helianthus</taxon>
    </lineage>
</organism>
<dbReference type="Proteomes" id="UP000215914">
    <property type="component" value="Unassembled WGS sequence"/>
</dbReference>